<dbReference type="RefSeq" id="XP_022133605.1">
    <property type="nucleotide sequence ID" value="XM_022277913.1"/>
</dbReference>
<organism evidence="1 2">
    <name type="scientific">Momordica charantia</name>
    <name type="common">Bitter gourd</name>
    <name type="synonym">Balsam pear</name>
    <dbReference type="NCBI Taxonomy" id="3673"/>
    <lineage>
        <taxon>Eukaryota</taxon>
        <taxon>Viridiplantae</taxon>
        <taxon>Streptophyta</taxon>
        <taxon>Embryophyta</taxon>
        <taxon>Tracheophyta</taxon>
        <taxon>Spermatophyta</taxon>
        <taxon>Magnoliopsida</taxon>
        <taxon>eudicotyledons</taxon>
        <taxon>Gunneridae</taxon>
        <taxon>Pentapetalae</taxon>
        <taxon>rosids</taxon>
        <taxon>fabids</taxon>
        <taxon>Cucurbitales</taxon>
        <taxon>Cucurbitaceae</taxon>
        <taxon>Momordiceae</taxon>
        <taxon>Momordica</taxon>
    </lineage>
</organism>
<evidence type="ECO:0000313" key="2">
    <source>
        <dbReference type="RefSeq" id="XP_022133605.1"/>
    </source>
</evidence>
<dbReference type="PANTHER" id="PTHR36795">
    <property type="entry name" value="OS01G0938400 PROTEIN"/>
    <property type="match status" value="1"/>
</dbReference>
<dbReference type="PANTHER" id="PTHR36795:SF2">
    <property type="entry name" value="OS01G0938400 PROTEIN"/>
    <property type="match status" value="1"/>
</dbReference>
<dbReference type="KEGG" id="mcha:111006144"/>
<dbReference type="Proteomes" id="UP000504603">
    <property type="component" value="Unplaced"/>
</dbReference>
<accession>A0A6J1BVQ8</accession>
<evidence type="ECO:0000313" key="1">
    <source>
        <dbReference type="Proteomes" id="UP000504603"/>
    </source>
</evidence>
<proteinExistence type="predicted"/>
<dbReference type="GeneID" id="111006144"/>
<sequence>MAESETASAGKFRYRRLRYSDEFEESFGRSRRRSGIRFGIVGRASIRRRLKKLKIPSLRKLLRKKSRLVKAMRGSISKVVKRFKDGEAYLGDLFAGNYLFLQVNPSSIKYLNKQCAALQSFAPKYSLPTYN</sequence>
<gene>
    <name evidence="2" type="primary">LOC111006144</name>
</gene>
<name>A0A6J1BVQ8_MOMCH</name>
<dbReference type="AlphaFoldDB" id="A0A6J1BVQ8"/>
<protein>
    <submittedName>
        <fullName evidence="2">Uncharacterized protein LOC111006144</fullName>
    </submittedName>
</protein>
<reference evidence="2" key="1">
    <citation type="submission" date="2025-08" db="UniProtKB">
        <authorList>
            <consortium name="RefSeq"/>
        </authorList>
    </citation>
    <scope>IDENTIFICATION</scope>
    <source>
        <strain evidence="2">OHB3-1</strain>
    </source>
</reference>
<dbReference type="OrthoDB" id="1932414at2759"/>
<keyword evidence="1" id="KW-1185">Reference proteome</keyword>